<dbReference type="AlphaFoldDB" id="A0A820D9D8"/>
<evidence type="ECO:0000313" key="2">
    <source>
        <dbReference type="Proteomes" id="UP000663874"/>
    </source>
</evidence>
<gene>
    <name evidence="1" type="ORF">FNK824_LOCUS37416</name>
</gene>
<reference evidence="1" key="1">
    <citation type="submission" date="2021-02" db="EMBL/GenBank/DDBJ databases">
        <authorList>
            <person name="Nowell W R."/>
        </authorList>
    </citation>
    <scope>NUCLEOTIDE SEQUENCE</scope>
</reference>
<sequence length="29" mass="3352">AIGIKNKPDLFRNQRIHDSFSSFDTTVLM</sequence>
<organism evidence="1 2">
    <name type="scientific">Rotaria sordida</name>
    <dbReference type="NCBI Taxonomy" id="392033"/>
    <lineage>
        <taxon>Eukaryota</taxon>
        <taxon>Metazoa</taxon>
        <taxon>Spiralia</taxon>
        <taxon>Gnathifera</taxon>
        <taxon>Rotifera</taxon>
        <taxon>Eurotatoria</taxon>
        <taxon>Bdelloidea</taxon>
        <taxon>Philodinida</taxon>
        <taxon>Philodinidae</taxon>
        <taxon>Rotaria</taxon>
    </lineage>
</organism>
<feature type="non-terminal residue" evidence="1">
    <location>
        <position position="1"/>
    </location>
</feature>
<accession>A0A820D9D8</accession>
<dbReference type="EMBL" id="CAJOBE010018947">
    <property type="protein sequence ID" value="CAF4224679.1"/>
    <property type="molecule type" value="Genomic_DNA"/>
</dbReference>
<name>A0A820D9D8_9BILA</name>
<proteinExistence type="predicted"/>
<evidence type="ECO:0000313" key="1">
    <source>
        <dbReference type="EMBL" id="CAF4224679.1"/>
    </source>
</evidence>
<comment type="caution">
    <text evidence="1">The sequence shown here is derived from an EMBL/GenBank/DDBJ whole genome shotgun (WGS) entry which is preliminary data.</text>
</comment>
<dbReference type="Proteomes" id="UP000663874">
    <property type="component" value="Unassembled WGS sequence"/>
</dbReference>
<protein>
    <submittedName>
        <fullName evidence="1">Uncharacterized protein</fullName>
    </submittedName>
</protein>